<name>A0A1I7YUP4_9BILA</name>
<protein>
    <submittedName>
        <fullName evidence="4">Uncharacterized protein</fullName>
    </submittedName>
</protein>
<dbReference type="Proteomes" id="UP000095287">
    <property type="component" value="Unplaced"/>
</dbReference>
<keyword evidence="2" id="KW-1133">Transmembrane helix</keyword>
<feature type="region of interest" description="Disordered" evidence="1">
    <location>
        <begin position="250"/>
        <end position="275"/>
    </location>
</feature>
<feature type="transmembrane region" description="Helical" evidence="2">
    <location>
        <begin position="119"/>
        <end position="142"/>
    </location>
</feature>
<evidence type="ECO:0000256" key="2">
    <source>
        <dbReference type="SAM" id="Phobius"/>
    </source>
</evidence>
<keyword evidence="3" id="KW-1185">Reference proteome</keyword>
<accession>A0A1I7YUP4</accession>
<keyword evidence="2" id="KW-0472">Membrane</keyword>
<dbReference type="AlphaFoldDB" id="A0A1I7YUP4"/>
<evidence type="ECO:0000313" key="4">
    <source>
        <dbReference type="WBParaSite" id="L893_g19885.t1"/>
    </source>
</evidence>
<proteinExistence type="predicted"/>
<evidence type="ECO:0000256" key="1">
    <source>
        <dbReference type="SAM" id="MobiDB-lite"/>
    </source>
</evidence>
<evidence type="ECO:0000313" key="3">
    <source>
        <dbReference type="Proteomes" id="UP000095287"/>
    </source>
</evidence>
<dbReference type="WBParaSite" id="L893_g19885.t1">
    <property type="protein sequence ID" value="L893_g19885.t1"/>
    <property type="gene ID" value="L893_g19885"/>
</dbReference>
<organism evidence="3 4">
    <name type="scientific">Steinernema glaseri</name>
    <dbReference type="NCBI Taxonomy" id="37863"/>
    <lineage>
        <taxon>Eukaryota</taxon>
        <taxon>Metazoa</taxon>
        <taxon>Ecdysozoa</taxon>
        <taxon>Nematoda</taxon>
        <taxon>Chromadorea</taxon>
        <taxon>Rhabditida</taxon>
        <taxon>Tylenchina</taxon>
        <taxon>Panagrolaimomorpha</taxon>
        <taxon>Strongyloidoidea</taxon>
        <taxon>Steinernematidae</taxon>
        <taxon>Steinernema</taxon>
    </lineage>
</organism>
<keyword evidence="2" id="KW-0812">Transmembrane</keyword>
<reference evidence="4" key="1">
    <citation type="submission" date="2016-11" db="UniProtKB">
        <authorList>
            <consortium name="WormBaseParasite"/>
        </authorList>
    </citation>
    <scope>IDENTIFICATION</scope>
</reference>
<sequence>MVTARPKDLRRNVYGCLPLNVANGYDHRKRSRQITFSYFKGGLQKLKEDPRMLFREIHWRRKTVQEDREPTFDAVIATSPRGHVSFVIVIAEGGAKNLRGPGTEGRHSKAWLWPGMEPILIAAILFGALLTALSIVGSFYVYRYTVRRERIHEKASPDQESRGRAAIVACEEGGHGKTVTPSLNLPGQIPEALGSPRHSSVKAHPSGFRKQRSDPSEPPRSAPNSLSAQEDPAVRRKSSAALYEAELLGIGAPPLDVQSEQEELERQKRKNMMVP</sequence>
<feature type="region of interest" description="Disordered" evidence="1">
    <location>
        <begin position="176"/>
        <end position="238"/>
    </location>
</feature>